<protein>
    <submittedName>
        <fullName evidence="7">Fimbrial protein</fullName>
    </submittedName>
</protein>
<dbReference type="Gene3D" id="2.60.40.1090">
    <property type="entry name" value="Fimbrial-type adhesion domain"/>
    <property type="match status" value="1"/>
</dbReference>
<dbReference type="Proteomes" id="UP000839852">
    <property type="component" value="Unassembled WGS sequence"/>
</dbReference>
<dbReference type="InterPro" id="IPR008966">
    <property type="entry name" value="Adhesion_dom_sf"/>
</dbReference>
<organism evidence="7">
    <name type="scientific">Salmonella enterica subsp. salamae</name>
    <dbReference type="NCBI Taxonomy" id="59202"/>
    <lineage>
        <taxon>Bacteria</taxon>
        <taxon>Pseudomonadati</taxon>
        <taxon>Pseudomonadota</taxon>
        <taxon>Gammaproteobacteria</taxon>
        <taxon>Enterobacterales</taxon>
        <taxon>Enterobacteriaceae</taxon>
        <taxon>Salmonella</taxon>
    </lineage>
</organism>
<dbReference type="InterPro" id="IPR036937">
    <property type="entry name" value="Adhesion_dom_fimbrial_sf"/>
</dbReference>
<dbReference type="Proteomes" id="UP000839598">
    <property type="component" value="Unassembled WGS sequence"/>
</dbReference>
<comment type="caution">
    <text evidence="7">The sequence shown here is derived from an EMBL/GenBank/DDBJ whole genome shotgun (WGS) entry which is preliminary data.</text>
</comment>
<evidence type="ECO:0000256" key="2">
    <source>
        <dbReference type="ARBA" id="ARBA00006671"/>
    </source>
</evidence>
<dbReference type="GO" id="GO:0009289">
    <property type="term" value="C:pilus"/>
    <property type="evidence" value="ECO:0007669"/>
    <property type="project" value="UniProtKB-SubCell"/>
</dbReference>
<dbReference type="EMBL" id="AAIIOQ010000003">
    <property type="protein sequence ID" value="ECE6358973.1"/>
    <property type="molecule type" value="Genomic_DNA"/>
</dbReference>
<reference evidence="7" key="1">
    <citation type="submission" date="2018-06" db="EMBL/GenBank/DDBJ databases">
        <authorList>
            <person name="Ashton P.M."/>
            <person name="Dallman T."/>
            <person name="Nair S."/>
            <person name="De Pinna E."/>
            <person name="Peters T."/>
            <person name="Grant K."/>
        </authorList>
    </citation>
    <scope>NUCLEOTIDE SEQUENCE [LARGE SCALE GENOMIC DNA]</scope>
    <source>
        <strain evidence="8">275803</strain>
        <strain evidence="7">319688</strain>
    </source>
</reference>
<dbReference type="InterPro" id="IPR000259">
    <property type="entry name" value="Adhesion_dom_fimbrial"/>
</dbReference>
<keyword evidence="4" id="KW-0281">Fimbrium</keyword>
<evidence type="ECO:0000259" key="6">
    <source>
        <dbReference type="Pfam" id="PF00419"/>
    </source>
</evidence>
<dbReference type="Pfam" id="PF00419">
    <property type="entry name" value="Fimbrial"/>
    <property type="match status" value="1"/>
</dbReference>
<evidence type="ECO:0000256" key="3">
    <source>
        <dbReference type="ARBA" id="ARBA00022729"/>
    </source>
</evidence>
<dbReference type="GO" id="GO:0043709">
    <property type="term" value="P:cell adhesion involved in single-species biofilm formation"/>
    <property type="evidence" value="ECO:0007669"/>
    <property type="project" value="TreeGrafter"/>
</dbReference>
<accession>A0A3W1EG05</accession>
<evidence type="ECO:0000256" key="1">
    <source>
        <dbReference type="ARBA" id="ARBA00004561"/>
    </source>
</evidence>
<gene>
    <name evidence="8" type="ORF">DN310_17980</name>
    <name evidence="7" type="ORF">DPA05_04530</name>
</gene>
<dbReference type="EMBL" id="AAIVAV010000022">
    <property type="protein sequence ID" value="ECI4011168.1"/>
    <property type="molecule type" value="Genomic_DNA"/>
</dbReference>
<proteinExistence type="inferred from homology"/>
<comment type="subcellular location">
    <subcellularLocation>
        <location evidence="1">Fimbrium</location>
    </subcellularLocation>
</comment>
<evidence type="ECO:0000256" key="4">
    <source>
        <dbReference type="ARBA" id="ARBA00023263"/>
    </source>
</evidence>
<dbReference type="PANTHER" id="PTHR33420:SF12">
    <property type="entry name" value="FIMBRIN-LIKE PROTEIN FIMI-RELATED"/>
    <property type="match status" value="1"/>
</dbReference>
<feature type="signal peptide" evidence="5">
    <location>
        <begin position="1"/>
        <end position="29"/>
    </location>
</feature>
<name>A0A3W1EG05_SALER</name>
<keyword evidence="3 5" id="KW-0732">Signal</keyword>
<evidence type="ECO:0000256" key="5">
    <source>
        <dbReference type="SAM" id="SignalP"/>
    </source>
</evidence>
<evidence type="ECO:0000313" key="8">
    <source>
        <dbReference type="EMBL" id="ECI4011168.1"/>
    </source>
</evidence>
<feature type="chain" id="PRO_5036347828" evidence="5">
    <location>
        <begin position="30"/>
        <end position="206"/>
    </location>
</feature>
<dbReference type="SUPFAM" id="SSF49401">
    <property type="entry name" value="Bacterial adhesins"/>
    <property type="match status" value="1"/>
</dbReference>
<sequence>MIMKKQLFRGLMVGALATFATGISTFAQADGTPSLDLTVKANLTTGTCSASVVENDAETNTIAFGNVYLSEVSAKSKSKTFVLRFSDCAGLKDKKATFKLAPNNVDCAGLTAKTDGQFDNAILPEDGGSSKVVVDVWTTDTLGGADKDRLHCWTKPEQTVDLSTANLTQPVDVPLKAYLMRQNGTSSKDMVAGNFRSPTTFIITYQ</sequence>
<comment type="similarity">
    <text evidence="2">Belongs to the fimbrial protein family.</text>
</comment>
<evidence type="ECO:0000313" key="7">
    <source>
        <dbReference type="EMBL" id="ECE6358973.1"/>
    </source>
</evidence>
<dbReference type="PANTHER" id="PTHR33420">
    <property type="entry name" value="FIMBRIAL SUBUNIT ELFA-RELATED"/>
    <property type="match status" value="1"/>
</dbReference>
<feature type="domain" description="Fimbrial-type adhesion" evidence="6">
    <location>
        <begin position="44"/>
        <end position="206"/>
    </location>
</feature>
<dbReference type="InterPro" id="IPR050263">
    <property type="entry name" value="Bact_Fimbrial_Adh_Pro"/>
</dbReference>
<dbReference type="AlphaFoldDB" id="A0A3W1EG05"/>